<gene>
    <name evidence="2" type="ORF">GN244_ATG19279</name>
    <name evidence="3" type="ORF">GN958_ATG22740</name>
</gene>
<name>A0A833W482_PHYIN</name>
<accession>A0A833W482</accession>
<protein>
    <submittedName>
        <fullName evidence="2">Uncharacterized protein</fullName>
    </submittedName>
</protein>
<dbReference type="Proteomes" id="UP000704712">
    <property type="component" value="Unassembled WGS sequence"/>
</dbReference>
<proteinExistence type="predicted"/>
<feature type="signal peptide" evidence="1">
    <location>
        <begin position="1"/>
        <end position="23"/>
    </location>
</feature>
<evidence type="ECO:0000313" key="3">
    <source>
        <dbReference type="EMBL" id="KAF4128087.1"/>
    </source>
</evidence>
<sequence>MPWCFIFIAFVCSLASVIGWVSAAGFTSKINGTVDLYAGAYYNDHLLSVNIRYPNQCYNIDCEFLDNMVESARWGGLPTTGIAGKAYIVFYEDSECRGNKLTITLPHFGGIRDFNPHKVKGRISAFMVKAVTELVDNASSYVCMWAGSDVVGGYVSQDDVLPSMVIAPAS</sequence>
<dbReference type="EMBL" id="JAACNO010003191">
    <property type="protein sequence ID" value="KAF4128087.1"/>
    <property type="molecule type" value="Genomic_DNA"/>
</dbReference>
<feature type="chain" id="PRO_5032936939" evidence="1">
    <location>
        <begin position="24"/>
        <end position="170"/>
    </location>
</feature>
<evidence type="ECO:0000313" key="2">
    <source>
        <dbReference type="EMBL" id="KAF4029028.1"/>
    </source>
</evidence>
<organism evidence="2 4">
    <name type="scientific">Phytophthora infestans</name>
    <name type="common">Potato late blight agent</name>
    <name type="synonym">Botrytis infestans</name>
    <dbReference type="NCBI Taxonomy" id="4787"/>
    <lineage>
        <taxon>Eukaryota</taxon>
        <taxon>Sar</taxon>
        <taxon>Stramenopiles</taxon>
        <taxon>Oomycota</taxon>
        <taxon>Peronosporomycetes</taxon>
        <taxon>Peronosporales</taxon>
        <taxon>Peronosporaceae</taxon>
        <taxon>Phytophthora</taxon>
    </lineage>
</organism>
<reference evidence="2" key="1">
    <citation type="submission" date="2020-04" db="EMBL/GenBank/DDBJ databases">
        <title>Hybrid Assembly of Korean Phytophthora infestans isolates.</title>
        <authorList>
            <person name="Prokchorchik M."/>
            <person name="Lee Y."/>
            <person name="Seo J."/>
            <person name="Cho J.-H."/>
            <person name="Park Y.-E."/>
            <person name="Jang D.-C."/>
            <person name="Im J.-S."/>
            <person name="Choi J.-G."/>
            <person name="Park H.-J."/>
            <person name="Lee G.-B."/>
            <person name="Lee Y.-G."/>
            <person name="Hong S.-Y."/>
            <person name="Cho K."/>
            <person name="Sohn K.H."/>
        </authorList>
    </citation>
    <scope>NUCLEOTIDE SEQUENCE</scope>
    <source>
        <strain evidence="2">KR_1_A1</strain>
        <strain evidence="3">KR_2_A2</strain>
    </source>
</reference>
<dbReference type="Proteomes" id="UP000602510">
    <property type="component" value="Unassembled WGS sequence"/>
</dbReference>
<keyword evidence="4" id="KW-1185">Reference proteome</keyword>
<keyword evidence="1" id="KW-0732">Signal</keyword>
<comment type="caution">
    <text evidence="2">The sequence shown here is derived from an EMBL/GenBank/DDBJ whole genome shotgun (WGS) entry which is preliminary data.</text>
</comment>
<dbReference type="AlphaFoldDB" id="A0A833W482"/>
<evidence type="ECO:0000313" key="4">
    <source>
        <dbReference type="Proteomes" id="UP000602510"/>
    </source>
</evidence>
<evidence type="ECO:0000256" key="1">
    <source>
        <dbReference type="SAM" id="SignalP"/>
    </source>
</evidence>
<dbReference type="EMBL" id="WSZM01000908">
    <property type="protein sequence ID" value="KAF4029028.1"/>
    <property type="molecule type" value="Genomic_DNA"/>
</dbReference>